<name>A0A834FL05_ORYME</name>
<accession>A0A834FL05</accession>
<dbReference type="Proteomes" id="UP000646548">
    <property type="component" value="Unassembled WGS sequence"/>
</dbReference>
<proteinExistence type="predicted"/>
<protein>
    <submittedName>
        <fullName evidence="1">Uncharacterized protein</fullName>
    </submittedName>
</protein>
<comment type="caution">
    <text evidence="1">The sequence shown here is derived from an EMBL/GenBank/DDBJ whole genome shotgun (WGS) entry which is preliminary data.</text>
</comment>
<organism evidence="1 2">
    <name type="scientific">Oryzias melastigma</name>
    <name type="common">Marine medaka</name>
    <dbReference type="NCBI Taxonomy" id="30732"/>
    <lineage>
        <taxon>Eukaryota</taxon>
        <taxon>Metazoa</taxon>
        <taxon>Chordata</taxon>
        <taxon>Craniata</taxon>
        <taxon>Vertebrata</taxon>
        <taxon>Euteleostomi</taxon>
        <taxon>Actinopterygii</taxon>
        <taxon>Neopterygii</taxon>
        <taxon>Teleostei</taxon>
        <taxon>Neoteleostei</taxon>
        <taxon>Acanthomorphata</taxon>
        <taxon>Ovalentaria</taxon>
        <taxon>Atherinomorphae</taxon>
        <taxon>Beloniformes</taxon>
        <taxon>Adrianichthyidae</taxon>
        <taxon>Oryziinae</taxon>
        <taxon>Oryzias</taxon>
    </lineage>
</organism>
<reference evidence="1" key="1">
    <citation type="journal article" name="BMC Genomics">
        <title>Long-read sequencing and de novo genome assembly of marine medaka (Oryzias melastigma).</title>
        <authorList>
            <person name="Liang P."/>
            <person name="Saqib H.S.A."/>
            <person name="Ni X."/>
            <person name="Shen Y."/>
        </authorList>
    </citation>
    <scope>NUCLEOTIDE SEQUENCE</scope>
    <source>
        <strain evidence="1">Bigg-433</strain>
    </source>
</reference>
<sequence>MYSSYNLMQKPDQATHAINHAQYISTHFNLSNIYKKNVFTSPKRTSKCTFPRIFLLLSGLRTSSKVPSFLCNLQSTFQVLIKEFTPANRNSSSEDGTVK</sequence>
<dbReference type="AlphaFoldDB" id="A0A834FL05"/>
<evidence type="ECO:0000313" key="1">
    <source>
        <dbReference type="EMBL" id="KAF6736141.1"/>
    </source>
</evidence>
<evidence type="ECO:0000313" key="2">
    <source>
        <dbReference type="Proteomes" id="UP000646548"/>
    </source>
</evidence>
<gene>
    <name evidence="1" type="ORF">FQA47_020346</name>
</gene>
<dbReference type="EMBL" id="WKFB01000095">
    <property type="protein sequence ID" value="KAF6736141.1"/>
    <property type="molecule type" value="Genomic_DNA"/>
</dbReference>